<keyword evidence="3" id="KW-1185">Reference proteome</keyword>
<dbReference type="Proteomes" id="UP001241110">
    <property type="component" value="Unassembled WGS sequence"/>
</dbReference>
<dbReference type="AlphaFoldDB" id="A0AAE3QIC8"/>
<proteinExistence type="predicted"/>
<accession>A0AAE3QIC8</accession>
<comment type="caution">
    <text evidence="1">The sequence shown here is derived from an EMBL/GenBank/DDBJ whole genome shotgun (WGS) entry which is preliminary data.</text>
</comment>
<evidence type="ECO:0000313" key="1">
    <source>
        <dbReference type="EMBL" id="MDJ1479181.1"/>
    </source>
</evidence>
<evidence type="ECO:0000313" key="3">
    <source>
        <dbReference type="Proteomes" id="UP001228581"/>
    </source>
</evidence>
<gene>
    <name evidence="1" type="ORF">QNI16_01720</name>
    <name evidence="2" type="ORF">QNI19_06240</name>
</gene>
<organism evidence="1 4">
    <name type="scientific">Xanthocytophaga flava</name>
    <dbReference type="NCBI Taxonomy" id="3048013"/>
    <lineage>
        <taxon>Bacteria</taxon>
        <taxon>Pseudomonadati</taxon>
        <taxon>Bacteroidota</taxon>
        <taxon>Cytophagia</taxon>
        <taxon>Cytophagales</taxon>
        <taxon>Rhodocytophagaceae</taxon>
        <taxon>Xanthocytophaga</taxon>
    </lineage>
</organism>
<evidence type="ECO:0000313" key="2">
    <source>
        <dbReference type="EMBL" id="MDJ1492522.1"/>
    </source>
</evidence>
<evidence type="ECO:0000313" key="4">
    <source>
        <dbReference type="Proteomes" id="UP001241110"/>
    </source>
</evidence>
<dbReference type="EMBL" id="JASJOS010000001">
    <property type="protein sequence ID" value="MDJ1479181.1"/>
    <property type="molecule type" value="Genomic_DNA"/>
</dbReference>
<name>A0AAE3QIC8_9BACT</name>
<protein>
    <submittedName>
        <fullName evidence="1">Uncharacterized protein</fullName>
    </submittedName>
</protein>
<dbReference type="RefSeq" id="WP_313975154.1">
    <property type="nucleotide sequence ID" value="NZ_JASJOR010000001.1"/>
</dbReference>
<dbReference type="EMBL" id="JASJOT010000003">
    <property type="protein sequence ID" value="MDJ1492522.1"/>
    <property type="molecule type" value="Genomic_DNA"/>
</dbReference>
<dbReference type="Proteomes" id="UP001228581">
    <property type="component" value="Unassembled WGS sequence"/>
</dbReference>
<reference evidence="1 3" key="1">
    <citation type="submission" date="2023-05" db="EMBL/GenBank/DDBJ databases">
        <authorList>
            <person name="Zhang X."/>
        </authorList>
    </citation>
    <scope>NUCLEOTIDE SEQUENCE</scope>
    <source>
        <strain evidence="2 3">DM2B3-1</strain>
        <strain evidence="1">YF14B1</strain>
    </source>
</reference>
<sequence>MNPFTDTFKTMFATGNAYVNKSQPSNDTTKVRTNKGTYNQRVSSTTVRVTLGNEITDYHLDYREGEKLAEMDFNGWTPLHKYFGRFQEEVFTGIKYNYGITLGKEKVGKYVESIIEYRNGKMVGEQIYFNTEGDVVRKIYIEDIQIKLESKIAG</sequence>